<dbReference type="AlphaFoldDB" id="A0A5E4PHQ6"/>
<dbReference type="PANTHER" id="PTHR36305:SF1">
    <property type="entry name" value="PHOSPHATIDYLGLYCEROPHOSPHATASE A"/>
    <property type="match status" value="1"/>
</dbReference>
<gene>
    <name evidence="4" type="primary">pgpA</name>
    <name evidence="4" type="ORF">AQUSIP_18550</name>
</gene>
<keyword evidence="1" id="KW-0378">Hydrolase</keyword>
<organism evidence="4 5">
    <name type="scientific">Aquicella siphonis</name>
    <dbReference type="NCBI Taxonomy" id="254247"/>
    <lineage>
        <taxon>Bacteria</taxon>
        <taxon>Pseudomonadati</taxon>
        <taxon>Pseudomonadota</taxon>
        <taxon>Gammaproteobacteria</taxon>
        <taxon>Legionellales</taxon>
        <taxon>Coxiellaceae</taxon>
        <taxon>Aquicella</taxon>
    </lineage>
</organism>
<dbReference type="Pfam" id="PF04608">
    <property type="entry name" value="PgpA"/>
    <property type="match status" value="1"/>
</dbReference>
<dbReference type="Proteomes" id="UP000324194">
    <property type="component" value="Chromosome 1"/>
</dbReference>
<evidence type="ECO:0000259" key="3">
    <source>
        <dbReference type="Pfam" id="PF04608"/>
    </source>
</evidence>
<dbReference type="UniPathway" id="UPA00084">
    <property type="reaction ID" value="UER00504"/>
</dbReference>
<keyword evidence="1" id="KW-0997">Cell inner membrane</keyword>
<keyword evidence="2" id="KW-1133">Transmembrane helix</keyword>
<sequence length="176" mass="19700">MARFSVTSIFDKLKSRSRVSPPIPEKVWRDPLYFAAFGFGSGTVPVAPGTFGTLLAIPFYLILQPLPQTAFLIFVILFAAASSWICDRVSREIHSHDHPGMCIDEFAGFFVTMIHAPPGPLWIVLGFLLFRLFDIWKPWPIHLLDQKVHGGFGMVLDDIVAGLFAFAVIQLCSFIF</sequence>
<protein>
    <recommendedName>
        <fullName evidence="1">Phosphatidylglycerophosphatase A</fullName>
        <ecNumber evidence="1">3.1.3.27</ecNumber>
    </recommendedName>
    <alternativeName>
        <fullName evidence="1">Phosphatidylglycerolphosphate phosphatase A</fullName>
    </alternativeName>
</protein>
<keyword evidence="1" id="KW-0443">Lipid metabolism</keyword>
<keyword evidence="1" id="KW-0479">Metal-binding</keyword>
<comment type="subcellular location">
    <subcellularLocation>
        <location evidence="1">Cell inner membrane</location>
        <topology evidence="1">Multi-pass membrane protein</topology>
    </subcellularLocation>
</comment>
<dbReference type="PANTHER" id="PTHR36305">
    <property type="entry name" value="PHOSPHATIDYLGLYCEROPHOSPHATASE A"/>
    <property type="match status" value="1"/>
</dbReference>
<feature type="transmembrane region" description="Helical" evidence="2">
    <location>
        <begin position="32"/>
        <end position="63"/>
    </location>
</feature>
<keyword evidence="1 2" id="KW-0472">Membrane</keyword>
<comment type="pathway">
    <text evidence="1">Phospholipid metabolism; phosphatidylglycerol biosynthesis; phosphatidylglycerol from CDP-diacylglycerol: step 2/2.</text>
</comment>
<dbReference type="SUPFAM" id="SSF101307">
    <property type="entry name" value="YutG-like"/>
    <property type="match status" value="1"/>
</dbReference>
<keyword evidence="1" id="KW-0595">Phospholipid degradation</keyword>
<dbReference type="OrthoDB" id="9804091at2"/>
<feature type="transmembrane region" description="Helical" evidence="2">
    <location>
        <begin position="106"/>
        <end position="130"/>
    </location>
</feature>
<dbReference type="InterPro" id="IPR026037">
    <property type="entry name" value="PgpA"/>
</dbReference>
<evidence type="ECO:0000313" key="4">
    <source>
        <dbReference type="EMBL" id="VVC76539.1"/>
    </source>
</evidence>
<keyword evidence="1" id="KW-0460">Magnesium</keyword>
<dbReference type="RefSeq" id="WP_148339852.1">
    <property type="nucleotide sequence ID" value="NZ_LR699119.1"/>
</dbReference>
<dbReference type="KEGG" id="asip:AQUSIP_18550"/>
<dbReference type="InterPro" id="IPR036681">
    <property type="entry name" value="PgpA-like_sf"/>
</dbReference>
<feature type="transmembrane region" description="Helical" evidence="2">
    <location>
        <begin position="150"/>
        <end position="175"/>
    </location>
</feature>
<dbReference type="PIRSF" id="PIRSF006162">
    <property type="entry name" value="PgpA"/>
    <property type="match status" value="1"/>
</dbReference>
<keyword evidence="1 2" id="KW-0812">Transmembrane</keyword>
<comment type="function">
    <text evidence="1">Lipid phosphatase which dephosphorylates phosphatidylglycerophosphate (PGP) to phosphatidylglycerol (PG).</text>
</comment>
<keyword evidence="1" id="KW-1003">Cell membrane</keyword>
<comment type="cofactor">
    <cofactor evidence="1">
        <name>Mg(2+)</name>
        <dbReference type="ChEBI" id="CHEBI:18420"/>
    </cofactor>
</comment>
<dbReference type="EC" id="3.1.3.27" evidence="1"/>
<keyword evidence="1" id="KW-0442">Lipid degradation</keyword>
<comment type="catalytic activity">
    <reaction evidence="1">
        <text>a 1,2-diacyl-sn-glycero-3-phospho-(1'-sn-glycero-3'-phosphate) + H2O = a 1,2-diacyl-sn-glycero-3-phospho-(1'-sn-glycerol) + phosphate</text>
        <dbReference type="Rhea" id="RHEA:33751"/>
        <dbReference type="ChEBI" id="CHEBI:15377"/>
        <dbReference type="ChEBI" id="CHEBI:43474"/>
        <dbReference type="ChEBI" id="CHEBI:60110"/>
        <dbReference type="ChEBI" id="CHEBI:64716"/>
        <dbReference type="EC" id="3.1.3.27"/>
    </reaction>
</comment>
<dbReference type="GO" id="GO:0046872">
    <property type="term" value="F:metal ion binding"/>
    <property type="evidence" value="ECO:0007669"/>
    <property type="project" value="UniProtKB-KW"/>
</dbReference>
<dbReference type="EMBL" id="LR699119">
    <property type="protein sequence ID" value="VVC76539.1"/>
    <property type="molecule type" value="Genomic_DNA"/>
</dbReference>
<dbReference type="GO" id="GO:0006655">
    <property type="term" value="P:phosphatidylglycerol biosynthetic process"/>
    <property type="evidence" value="ECO:0007669"/>
    <property type="project" value="UniProtKB-UniPathway"/>
</dbReference>
<name>A0A5E4PHQ6_9COXI</name>
<accession>A0A5E4PHQ6</accession>
<dbReference type="CDD" id="cd06971">
    <property type="entry name" value="PgpA"/>
    <property type="match status" value="1"/>
</dbReference>
<evidence type="ECO:0000313" key="5">
    <source>
        <dbReference type="Proteomes" id="UP000324194"/>
    </source>
</evidence>
<dbReference type="InterPro" id="IPR007686">
    <property type="entry name" value="YutG/PgpA"/>
</dbReference>
<dbReference type="GO" id="GO:0005886">
    <property type="term" value="C:plasma membrane"/>
    <property type="evidence" value="ECO:0007669"/>
    <property type="project" value="UniProtKB-SubCell"/>
</dbReference>
<dbReference type="GO" id="GO:0009395">
    <property type="term" value="P:phospholipid catabolic process"/>
    <property type="evidence" value="ECO:0007669"/>
    <property type="project" value="UniProtKB-KW"/>
</dbReference>
<proteinExistence type="predicted"/>
<feature type="domain" description="YutG/PgpA" evidence="3">
    <location>
        <begin position="36"/>
        <end position="171"/>
    </location>
</feature>
<reference evidence="4 5" key="1">
    <citation type="submission" date="2019-08" db="EMBL/GenBank/DDBJ databases">
        <authorList>
            <person name="Guy L."/>
        </authorList>
    </citation>
    <scope>NUCLEOTIDE SEQUENCE [LARGE SCALE GENOMIC DNA]</scope>
    <source>
        <strain evidence="4 5">SGT-108</strain>
    </source>
</reference>
<dbReference type="GO" id="GO:0008962">
    <property type="term" value="F:phosphatidylglycerophosphatase activity"/>
    <property type="evidence" value="ECO:0007669"/>
    <property type="project" value="UniProtKB-EC"/>
</dbReference>
<feature type="transmembrane region" description="Helical" evidence="2">
    <location>
        <begin position="69"/>
        <end position="86"/>
    </location>
</feature>
<keyword evidence="1" id="KW-1208">Phospholipid metabolism</keyword>
<evidence type="ECO:0000256" key="1">
    <source>
        <dbReference type="PIRNR" id="PIRNR006162"/>
    </source>
</evidence>
<evidence type="ECO:0000256" key="2">
    <source>
        <dbReference type="SAM" id="Phobius"/>
    </source>
</evidence>
<keyword evidence="5" id="KW-1185">Reference proteome</keyword>